<dbReference type="KEGG" id="amr:AM1_E0200"/>
<proteinExistence type="predicted"/>
<dbReference type="EMBL" id="CP000842">
    <property type="protein sequence ID" value="ABW32969.1"/>
    <property type="molecule type" value="Genomic_DNA"/>
</dbReference>
<gene>
    <name evidence="1" type="ordered locus">AM1_E0200</name>
</gene>
<evidence type="ECO:0000313" key="1">
    <source>
        <dbReference type="EMBL" id="ABW32969.1"/>
    </source>
</evidence>
<dbReference type="HOGENOM" id="CLU_3323293_0_0_3"/>
<evidence type="ECO:0000313" key="2">
    <source>
        <dbReference type="Proteomes" id="UP000000268"/>
    </source>
</evidence>
<accession>A8ZPN2</accession>
<name>A8ZPN2_ACAM1</name>
<organism evidence="1 2">
    <name type="scientific">Acaryochloris marina (strain MBIC 11017)</name>
    <dbReference type="NCBI Taxonomy" id="329726"/>
    <lineage>
        <taxon>Bacteria</taxon>
        <taxon>Bacillati</taxon>
        <taxon>Cyanobacteriota</taxon>
        <taxon>Cyanophyceae</taxon>
        <taxon>Acaryochloridales</taxon>
        <taxon>Acaryochloridaceae</taxon>
        <taxon>Acaryochloris</taxon>
    </lineage>
</organism>
<dbReference type="Proteomes" id="UP000000268">
    <property type="component" value="Plasmid pREB5"/>
</dbReference>
<sequence length="38" mass="4103">MTPLRGRLEGMPVGGFNFAQSRSGDSSQTVLLMVMFSP</sequence>
<geneLocation type="plasmid" evidence="1 2">
    <name>pREB5</name>
</geneLocation>
<dbReference type="AlphaFoldDB" id="A8ZPN2"/>
<reference evidence="1 2" key="1">
    <citation type="journal article" date="2008" name="Proc. Natl. Acad. Sci. U.S.A.">
        <title>Niche adaptation and genome expansion in the chlorophyll d-producing cyanobacterium Acaryochloris marina.</title>
        <authorList>
            <person name="Swingley W.D."/>
            <person name="Chen M."/>
            <person name="Cheung P.C."/>
            <person name="Conrad A.L."/>
            <person name="Dejesa L.C."/>
            <person name="Hao J."/>
            <person name="Honchak B.M."/>
            <person name="Karbach L.E."/>
            <person name="Kurdoglu A."/>
            <person name="Lahiri S."/>
            <person name="Mastrian S.D."/>
            <person name="Miyashita H."/>
            <person name="Page L."/>
            <person name="Ramakrishna P."/>
            <person name="Satoh S."/>
            <person name="Sattley W.M."/>
            <person name="Shimada Y."/>
            <person name="Taylor H.L."/>
            <person name="Tomo T."/>
            <person name="Tsuchiya T."/>
            <person name="Wang Z.T."/>
            <person name="Raymond J."/>
            <person name="Mimuro M."/>
            <person name="Blankenship R.E."/>
            <person name="Touchman J.W."/>
        </authorList>
    </citation>
    <scope>NUCLEOTIDE SEQUENCE [LARGE SCALE GENOMIC DNA]</scope>
    <source>
        <strain evidence="2">MBIC 11017</strain>
        <plasmid evidence="2">Plasmid pREB5</plasmid>
    </source>
</reference>
<protein>
    <submittedName>
        <fullName evidence="1">Uncharacterized protein</fullName>
    </submittedName>
</protein>
<keyword evidence="1" id="KW-0614">Plasmid</keyword>
<keyword evidence="2" id="KW-1185">Reference proteome</keyword>